<evidence type="ECO:0000256" key="9">
    <source>
        <dbReference type="ARBA" id="ARBA00023242"/>
    </source>
</evidence>
<dbReference type="InterPro" id="IPR041505">
    <property type="entry name" value="Dis3_CSD2"/>
</dbReference>
<evidence type="ECO:0000256" key="2">
    <source>
        <dbReference type="ARBA" id="ARBA00005785"/>
    </source>
</evidence>
<dbReference type="Gene3D" id="2.40.50.690">
    <property type="match status" value="1"/>
</dbReference>
<dbReference type="GO" id="GO:0004519">
    <property type="term" value="F:endonuclease activity"/>
    <property type="evidence" value="ECO:0000318"/>
    <property type="project" value="GO_Central"/>
</dbReference>
<dbReference type="GO" id="GO:0006364">
    <property type="term" value="P:rRNA processing"/>
    <property type="evidence" value="ECO:0007669"/>
    <property type="project" value="UniProtKB-KW"/>
</dbReference>
<dbReference type="STRING" id="5722.A2FUQ4"/>
<dbReference type="AlphaFoldDB" id="A2FUQ4"/>
<dbReference type="SMART" id="SM00955">
    <property type="entry name" value="RNB"/>
    <property type="match status" value="1"/>
</dbReference>
<dbReference type="RefSeq" id="XP_001304301.1">
    <property type="nucleotide sequence ID" value="XM_001304300.1"/>
</dbReference>
<evidence type="ECO:0000313" key="13">
    <source>
        <dbReference type="EMBL" id="EAX91371.1"/>
    </source>
</evidence>
<evidence type="ECO:0000256" key="5">
    <source>
        <dbReference type="ARBA" id="ARBA00022801"/>
    </source>
</evidence>
<dbReference type="SUPFAM" id="SSF50249">
    <property type="entry name" value="Nucleic acid-binding proteins"/>
    <property type="match status" value="3"/>
</dbReference>
<evidence type="ECO:0000256" key="7">
    <source>
        <dbReference type="ARBA" id="ARBA00022839"/>
    </source>
</evidence>
<dbReference type="GO" id="GO:0000176">
    <property type="term" value="C:nuclear exosome (RNase complex)"/>
    <property type="evidence" value="ECO:0000318"/>
    <property type="project" value="GO_Central"/>
</dbReference>
<name>A2FUQ4_TRIV3</name>
<dbReference type="FunCoup" id="A2FUQ4">
    <property type="interactions" value="859"/>
</dbReference>
<keyword evidence="14" id="KW-1185">Reference proteome</keyword>
<dbReference type="VEuPathDB" id="TrichDB:TVAG_311220"/>
<protein>
    <recommendedName>
        <fullName evidence="10">Ribosomal RNA-processing protein 44</fullName>
    </recommendedName>
</protein>
<dbReference type="GO" id="GO:0000177">
    <property type="term" value="C:cytoplasmic exosome (RNase complex)"/>
    <property type="evidence" value="ECO:0000318"/>
    <property type="project" value="GO_Central"/>
</dbReference>
<evidence type="ECO:0000256" key="8">
    <source>
        <dbReference type="ARBA" id="ARBA00022884"/>
    </source>
</evidence>
<dbReference type="InterPro" id="IPR022966">
    <property type="entry name" value="RNase_II/R_CS"/>
</dbReference>
<dbReference type="Pfam" id="PF17215">
    <property type="entry name" value="Rrp44_S1"/>
    <property type="match status" value="1"/>
</dbReference>
<dbReference type="KEGG" id="tva:4749064"/>
<dbReference type="Pfam" id="PF17849">
    <property type="entry name" value="OB_Dis3"/>
    <property type="match status" value="1"/>
</dbReference>
<comment type="similarity">
    <text evidence="2 11">Belongs to the RNR ribonuclease family.</text>
</comment>
<dbReference type="Pfam" id="PF00773">
    <property type="entry name" value="RNB"/>
    <property type="match status" value="1"/>
</dbReference>
<dbReference type="GO" id="GO:0071031">
    <property type="term" value="P:nuclear mRNA surveillance of mRNA 3'-end processing"/>
    <property type="evidence" value="ECO:0000318"/>
    <property type="project" value="GO_Central"/>
</dbReference>
<keyword evidence="8" id="KW-0694">RNA-binding</keyword>
<dbReference type="Gene3D" id="3.40.50.1010">
    <property type="entry name" value="5'-nuclease"/>
    <property type="match status" value="1"/>
</dbReference>
<evidence type="ECO:0000256" key="1">
    <source>
        <dbReference type="ARBA" id="ARBA00004123"/>
    </source>
</evidence>
<evidence type="ECO:0000259" key="12">
    <source>
        <dbReference type="SMART" id="SM00955"/>
    </source>
</evidence>
<dbReference type="PROSITE" id="PS01175">
    <property type="entry name" value="RIBONUCLEASE_II"/>
    <property type="match status" value="1"/>
</dbReference>
<accession>A2FUQ4</accession>
<evidence type="ECO:0000256" key="6">
    <source>
        <dbReference type="ARBA" id="ARBA00022835"/>
    </source>
</evidence>
<dbReference type="InterPro" id="IPR001900">
    <property type="entry name" value="RNase_II/R"/>
</dbReference>
<dbReference type="Gene3D" id="2.40.50.700">
    <property type="match status" value="1"/>
</dbReference>
<dbReference type="InParanoid" id="A2FUQ4"/>
<dbReference type="CDD" id="cd09862">
    <property type="entry name" value="PIN_Rrp44-like"/>
    <property type="match status" value="1"/>
</dbReference>
<dbReference type="InterPro" id="IPR050180">
    <property type="entry name" value="RNR_Ribonuclease"/>
</dbReference>
<dbReference type="OMA" id="EFSIHTQ"/>
<reference evidence="13" key="2">
    <citation type="journal article" date="2007" name="Science">
        <title>Draft genome sequence of the sexually transmitted pathogen Trichomonas vaginalis.</title>
        <authorList>
            <person name="Carlton J.M."/>
            <person name="Hirt R.P."/>
            <person name="Silva J.C."/>
            <person name="Delcher A.L."/>
            <person name="Schatz M."/>
            <person name="Zhao Q."/>
            <person name="Wortman J.R."/>
            <person name="Bidwell S.L."/>
            <person name="Alsmark U.C.M."/>
            <person name="Besteiro S."/>
            <person name="Sicheritz-Ponten T."/>
            <person name="Noel C.J."/>
            <person name="Dacks J.B."/>
            <person name="Foster P.G."/>
            <person name="Simillion C."/>
            <person name="Van de Peer Y."/>
            <person name="Miranda-Saavedra D."/>
            <person name="Barton G.J."/>
            <person name="Westrop G.D."/>
            <person name="Mueller S."/>
            <person name="Dessi D."/>
            <person name="Fiori P.L."/>
            <person name="Ren Q."/>
            <person name="Paulsen I."/>
            <person name="Zhang H."/>
            <person name="Bastida-Corcuera F.D."/>
            <person name="Simoes-Barbosa A."/>
            <person name="Brown M.T."/>
            <person name="Hayes R.D."/>
            <person name="Mukherjee M."/>
            <person name="Okumura C.Y."/>
            <person name="Schneider R."/>
            <person name="Smith A.J."/>
            <person name="Vanacova S."/>
            <person name="Villalvazo M."/>
            <person name="Haas B.J."/>
            <person name="Pertea M."/>
            <person name="Feldblyum T.V."/>
            <person name="Utterback T.R."/>
            <person name="Shu C.L."/>
            <person name="Osoegawa K."/>
            <person name="de Jong P.J."/>
            <person name="Hrdy I."/>
            <person name="Horvathova L."/>
            <person name="Zubacova Z."/>
            <person name="Dolezal P."/>
            <person name="Malik S.B."/>
            <person name="Logsdon J.M. Jr."/>
            <person name="Henze K."/>
            <person name="Gupta A."/>
            <person name="Wang C.C."/>
            <person name="Dunne R.L."/>
            <person name="Upcroft J.A."/>
            <person name="Upcroft P."/>
            <person name="White O."/>
            <person name="Salzberg S.L."/>
            <person name="Tang P."/>
            <person name="Chiu C.-H."/>
            <person name="Lee Y.-S."/>
            <person name="Embley T.M."/>
            <person name="Coombs G.H."/>
            <person name="Mottram J.C."/>
            <person name="Tachezy J."/>
            <person name="Fraser-Liggett C.M."/>
            <person name="Johnson P.J."/>
        </authorList>
    </citation>
    <scope>NUCLEOTIDE SEQUENCE [LARGE SCALE GENOMIC DNA]</scope>
    <source>
        <strain evidence="13">G3</strain>
    </source>
</reference>
<keyword evidence="9" id="KW-0539">Nucleus</keyword>
<dbReference type="InterPro" id="IPR033770">
    <property type="entry name" value="RRP44_S1"/>
</dbReference>
<sequence>MRTHKVQLLSTRRGNVVRLVREHYLRNDIDCRLPGASENPFTTEDAKFVLAIDSETILNQIDALQHQAFTNVVILQTVYEMVRQKSKSIQKNLDKLLSTPEKHFMLFANEHLLETYVEQSEDQTIQQNHDANIINALNYLQKRFPVKFITNFTKDLDRFKQYNNLDFQIMDIHEFAKDDESLASRLTTEDVFAASQAPIYDDYLPSIEVQKLYKEGKVTIGYFSAMQRQHDQGELRNDKETILLNDAKSVNRALDGDKIAVITNPESQWVGGYPTGKVVSILSRKSRVICGTVLPPKVQTNDWQSLLVVPQQENLPKIRIRSRQVQELIGMRVHVAIDSWAINSKYPSGHYISTIGQAGNLQAESEVILMTNEIPHDAFSDAVLNCLPPKDFQPTPEEVKRRMDLRDRCVCSIDPPGCTDIDDALHYKDIDEETCEIGVHIADVSFFVREGTAIDLEARDRGTTVYLVEKRIHMLPSLLSEDLCSIRGGIERLAFSVVAIMNKKTAETIDVKFGKSIIKSRAALSYGRAQEIVEDQNDQSELAKGIRGLLALSKIMNKKRMDDGALTLSSPQLHFTLDSETAEPLSGELYQHLEVNSLVEEFMLYANIEVAKKIYETFKQSAMLRRHESPIAARFDFLNRALKRFGVQLNPDTNKSLVETLDGVGEKVKDLDNIVRIMTTRCMQFAKYFAAGTQSYENFRHYGLAMPIYTHFTSPIRRYADLIVHRQLAAAIGYDKATDMLASKLMMQAVAENLNFRHKMAQDAGRSSSQLFIMEMLRRTPGKIEEGKVIKIKPTVFVILLEQYGVEGHVHVDGEKWIYNETEESLEKDGKRICIFDKVRVRVNVTPINMHGRSRLDLELIEE</sequence>
<dbReference type="InterPro" id="IPR012340">
    <property type="entry name" value="NA-bd_OB-fold"/>
</dbReference>
<feature type="domain" description="RNB" evidence="12">
    <location>
        <begin position="402"/>
        <end position="734"/>
    </location>
</feature>
<dbReference type="PANTHER" id="PTHR23355:SF35">
    <property type="entry name" value="EXOSOME COMPLEX EXONUCLEASE RRP44"/>
    <property type="match status" value="1"/>
</dbReference>
<keyword evidence="3" id="KW-0698">rRNA processing</keyword>
<evidence type="ECO:0000256" key="11">
    <source>
        <dbReference type="RuleBase" id="RU003901"/>
    </source>
</evidence>
<keyword evidence="6" id="KW-0271">Exosome</keyword>
<dbReference type="GO" id="GO:0003723">
    <property type="term" value="F:RNA binding"/>
    <property type="evidence" value="ECO:0007669"/>
    <property type="project" value="UniProtKB-KW"/>
</dbReference>
<evidence type="ECO:0000256" key="4">
    <source>
        <dbReference type="ARBA" id="ARBA00022722"/>
    </source>
</evidence>
<dbReference type="SMR" id="A2FUQ4"/>
<keyword evidence="5" id="KW-0378">Hydrolase</keyword>
<dbReference type="VEuPathDB" id="TrichDB:TVAGG3_0544590"/>
<proteinExistence type="inferred from homology"/>
<dbReference type="GO" id="GO:0016075">
    <property type="term" value="P:rRNA catabolic process"/>
    <property type="evidence" value="ECO:0000318"/>
    <property type="project" value="GO_Central"/>
</dbReference>
<dbReference type="EMBL" id="DS114040">
    <property type="protein sequence ID" value="EAX91371.1"/>
    <property type="molecule type" value="Genomic_DNA"/>
</dbReference>
<organism evidence="13 14">
    <name type="scientific">Trichomonas vaginalis (strain ATCC PRA-98 / G3)</name>
    <dbReference type="NCBI Taxonomy" id="412133"/>
    <lineage>
        <taxon>Eukaryota</taxon>
        <taxon>Metamonada</taxon>
        <taxon>Parabasalia</taxon>
        <taxon>Trichomonadida</taxon>
        <taxon>Trichomonadidae</taxon>
        <taxon>Trichomonas</taxon>
    </lineage>
</organism>
<keyword evidence="4" id="KW-0540">Nuclease</keyword>
<dbReference type="PANTHER" id="PTHR23355">
    <property type="entry name" value="RIBONUCLEASE"/>
    <property type="match status" value="1"/>
</dbReference>
<comment type="subcellular location">
    <subcellularLocation>
        <location evidence="1">Nucleus</location>
    </subcellularLocation>
</comment>
<evidence type="ECO:0000313" key="14">
    <source>
        <dbReference type="Proteomes" id="UP000001542"/>
    </source>
</evidence>
<evidence type="ECO:0000256" key="3">
    <source>
        <dbReference type="ARBA" id="ARBA00022552"/>
    </source>
</evidence>
<dbReference type="eggNOG" id="KOG2102">
    <property type="taxonomic scope" value="Eukaryota"/>
</dbReference>
<gene>
    <name evidence="13" type="ORF">TVAG_311220</name>
</gene>
<evidence type="ECO:0000256" key="10">
    <source>
        <dbReference type="ARBA" id="ARBA00077930"/>
    </source>
</evidence>
<reference evidence="13" key="1">
    <citation type="submission" date="2006-10" db="EMBL/GenBank/DDBJ databases">
        <authorList>
            <person name="Amadeo P."/>
            <person name="Zhao Q."/>
            <person name="Wortman J."/>
            <person name="Fraser-Liggett C."/>
            <person name="Carlton J."/>
        </authorList>
    </citation>
    <scope>NUCLEOTIDE SEQUENCE</scope>
    <source>
        <strain evidence="13">G3</strain>
    </source>
</reference>
<dbReference type="GO" id="GO:0000175">
    <property type="term" value="F:3'-5'-RNA exonuclease activity"/>
    <property type="evidence" value="ECO:0000318"/>
    <property type="project" value="GO_Central"/>
</dbReference>
<dbReference type="Gene3D" id="2.40.50.140">
    <property type="entry name" value="Nucleic acid-binding proteins"/>
    <property type="match status" value="1"/>
</dbReference>
<dbReference type="OrthoDB" id="372421at2759"/>
<dbReference type="Proteomes" id="UP000001542">
    <property type="component" value="Unassembled WGS sequence"/>
</dbReference>
<dbReference type="FunFam" id="2.40.50.700:FF:000001">
    <property type="entry name" value="Exosome complex exonuclease exoribonuclease (Rrp44)"/>
    <property type="match status" value="1"/>
</dbReference>
<keyword evidence="7" id="KW-0269">Exonuclease</keyword>